<evidence type="ECO:0000256" key="1">
    <source>
        <dbReference type="ARBA" id="ARBA00022670"/>
    </source>
</evidence>
<accession>A0A699HKF3</accession>
<dbReference type="GO" id="GO:0008233">
    <property type="term" value="F:peptidase activity"/>
    <property type="evidence" value="ECO:0007669"/>
    <property type="project" value="UniProtKB-KW"/>
</dbReference>
<feature type="non-terminal residue" evidence="11">
    <location>
        <position position="1077"/>
    </location>
</feature>
<dbReference type="EMBL" id="BKCJ010169513">
    <property type="protein sequence ID" value="GEY32844.1"/>
    <property type="molecule type" value="Genomic_DNA"/>
</dbReference>
<dbReference type="CDD" id="cd00303">
    <property type="entry name" value="retropepsin_like"/>
    <property type="match status" value="1"/>
</dbReference>
<keyword evidence="3" id="KW-0548">Nucleotidyltransferase</keyword>
<keyword evidence="4" id="KW-0540">Nuclease</keyword>
<keyword evidence="7 11" id="KW-0695">RNA-directed DNA polymerase</keyword>
<organism evidence="11">
    <name type="scientific">Tanacetum cinerariifolium</name>
    <name type="common">Dalmatian daisy</name>
    <name type="synonym">Chrysanthemum cinerariifolium</name>
    <dbReference type="NCBI Taxonomy" id="118510"/>
    <lineage>
        <taxon>Eukaryota</taxon>
        <taxon>Viridiplantae</taxon>
        <taxon>Streptophyta</taxon>
        <taxon>Embryophyta</taxon>
        <taxon>Tracheophyta</taxon>
        <taxon>Spermatophyta</taxon>
        <taxon>Magnoliopsida</taxon>
        <taxon>eudicotyledons</taxon>
        <taxon>Gunneridae</taxon>
        <taxon>Pentapetalae</taxon>
        <taxon>asterids</taxon>
        <taxon>campanulids</taxon>
        <taxon>Asterales</taxon>
        <taxon>Asteraceae</taxon>
        <taxon>Asteroideae</taxon>
        <taxon>Anthemideae</taxon>
        <taxon>Anthemidinae</taxon>
        <taxon>Tanacetum</taxon>
    </lineage>
</organism>
<evidence type="ECO:0000256" key="6">
    <source>
        <dbReference type="ARBA" id="ARBA00022801"/>
    </source>
</evidence>
<dbReference type="PANTHER" id="PTHR33064">
    <property type="entry name" value="POL PROTEIN"/>
    <property type="match status" value="1"/>
</dbReference>
<proteinExistence type="predicted"/>
<reference evidence="11" key="1">
    <citation type="journal article" date="2019" name="Sci. Rep.">
        <title>Draft genome of Tanacetum cinerariifolium, the natural source of mosquito coil.</title>
        <authorList>
            <person name="Yamashiro T."/>
            <person name="Shiraishi A."/>
            <person name="Satake H."/>
            <person name="Nakayama K."/>
        </authorList>
    </citation>
    <scope>NUCLEOTIDE SEQUENCE</scope>
</reference>
<dbReference type="Gene3D" id="3.10.10.10">
    <property type="entry name" value="HIV Type 1 Reverse Transcriptase, subunit A, domain 1"/>
    <property type="match status" value="1"/>
</dbReference>
<name>A0A699HKF3_TANCI</name>
<dbReference type="InterPro" id="IPR051320">
    <property type="entry name" value="Viral_Replic_Matur_Polypro"/>
</dbReference>
<protein>
    <submittedName>
        <fullName evidence="11">Putative reverse transcriptase domain-containing protein</fullName>
    </submittedName>
</protein>
<feature type="coiled-coil region" evidence="8">
    <location>
        <begin position="287"/>
        <end position="314"/>
    </location>
</feature>
<evidence type="ECO:0000256" key="8">
    <source>
        <dbReference type="SAM" id="Coils"/>
    </source>
</evidence>
<evidence type="ECO:0000256" key="5">
    <source>
        <dbReference type="ARBA" id="ARBA00022759"/>
    </source>
</evidence>
<evidence type="ECO:0000256" key="7">
    <source>
        <dbReference type="ARBA" id="ARBA00022918"/>
    </source>
</evidence>
<evidence type="ECO:0000256" key="4">
    <source>
        <dbReference type="ARBA" id="ARBA00022722"/>
    </source>
</evidence>
<dbReference type="FunFam" id="3.30.70.270:FF:000020">
    <property type="entry name" value="Transposon Tf2-6 polyprotein-like Protein"/>
    <property type="match status" value="1"/>
</dbReference>
<dbReference type="GO" id="GO:0003964">
    <property type="term" value="F:RNA-directed DNA polymerase activity"/>
    <property type="evidence" value="ECO:0007669"/>
    <property type="project" value="UniProtKB-KW"/>
</dbReference>
<keyword evidence="2" id="KW-0808">Transferase</keyword>
<evidence type="ECO:0000313" key="11">
    <source>
        <dbReference type="EMBL" id="GEY32844.1"/>
    </source>
</evidence>
<dbReference type="InterPro" id="IPR043128">
    <property type="entry name" value="Rev_trsase/Diguanyl_cyclase"/>
</dbReference>
<evidence type="ECO:0000256" key="2">
    <source>
        <dbReference type="ARBA" id="ARBA00022679"/>
    </source>
</evidence>
<dbReference type="InterPro" id="IPR041577">
    <property type="entry name" value="RT_RNaseH_2"/>
</dbReference>
<dbReference type="Pfam" id="PF08284">
    <property type="entry name" value="RVP_2"/>
    <property type="match status" value="1"/>
</dbReference>
<feature type="compositionally biased region" description="Low complexity" evidence="9">
    <location>
        <begin position="111"/>
        <end position="120"/>
    </location>
</feature>
<sequence length="1077" mass="122355">MTDSGHSTVSYTLISSPERSWDIPDVDPYEEAALQAIKSLILMMLYLRHYLQDTSLTRSPEEEENVDYANKPKEEDPEKISIRPQTPMSPLSEARVAELLAMPTPPPSPLTPMSSPLSQIPSPPLLVPSPPPIPSSPLPPPVPDKTHATEQDVAAALLMLPSTTHRSEVPEANMPPQKRSCFATPTTGFKVRESSATAAARPPKDLYGFVDTTEAEASITRRHARTLHDIERRMMTDVELVNLRVSYKAQTVGEMVRSSIYSLGMLSAIALDLLRSEAHNELLDAHNRSLVARIESIETRMTEMEDQLQDTRDRTVSHVMHTKALEARAQIDTIEDAGTSNNMTQEAFQAMIDQAMQRNSTNGDGSHSSEGGPTSPIQSIRACSYSDFMKCLPLNFRGTEGVVGLSCWFEKMESVFNISGCAIENQVKFATCTMLDAALTWWNGHARTLGHDAAYAMTWETLKKNLTDKYCPKELALMCTKFLADETEKVDKYISGLSDNIYGNVMSVRPKTLDEAIELANDLMDQKLRTYTERQNDKKRKVDDSSRNNQQQQPYKKQNVARAYTASPGEKKAYIRNLPLCTKCNYYHTGHVHPSVTTARTRGKAYVLGGGDSNTESNTVTGMFLLNNLYASILFDTCADRSFVSTAFSALLNIAPTTLDNHYDVKLADGKIIGVNTILRGCTLDFLNHPFNIDLMPVPLGSFDVIIGMDWLREYHAVIICDEKIVGVLFENETLIFQGKRNDQGFISSISSPWRAPVLFVKKKYGSFWMYINYSELNKLIVKNRYPLSRIDDLFDQLQGSSVYSKIDLRSCYHQLRVREEDIPKTAFSTRYRHYEFQVMPFGLTNTLTVFMDLMNRVCKPYLDKFMIVFIDDVLIYSKNKEEHEEHEEHLKLILELLKKEELYAKFSKCEFWILKVQFLGHVIDSKGIHMDPAKIESIKDWASPKTPTEIRQFLRLAGYYRKFIKGFSKIAKSMTKLTHKNVKFDWRENEEAAFQLIKQKLCTAPILPLPKRSKNFIVYCDASHKGLGVMLMQNEKVIAYASRQLKIHEKNYTTHDLEREAVVFALKTWRHYLYGT</sequence>
<feature type="compositionally biased region" description="Low complexity" evidence="9">
    <location>
        <begin position="548"/>
        <end position="558"/>
    </location>
</feature>
<dbReference type="GO" id="GO:0004519">
    <property type="term" value="F:endonuclease activity"/>
    <property type="evidence" value="ECO:0007669"/>
    <property type="project" value="UniProtKB-KW"/>
</dbReference>
<keyword evidence="5" id="KW-0255">Endonuclease</keyword>
<dbReference type="CDD" id="cd01647">
    <property type="entry name" value="RT_LTR"/>
    <property type="match status" value="1"/>
</dbReference>
<dbReference type="SUPFAM" id="SSF50630">
    <property type="entry name" value="Acid proteases"/>
    <property type="match status" value="1"/>
</dbReference>
<gene>
    <name evidence="11" type="ORF">Tci_404818</name>
</gene>
<feature type="compositionally biased region" description="Basic and acidic residues" evidence="9">
    <location>
        <begin position="70"/>
        <end position="81"/>
    </location>
</feature>
<dbReference type="Gene3D" id="3.30.70.270">
    <property type="match status" value="2"/>
</dbReference>
<feature type="domain" description="Reverse transcriptase" evidence="10">
    <location>
        <begin position="742"/>
        <end position="924"/>
    </location>
</feature>
<dbReference type="Gene3D" id="2.40.70.10">
    <property type="entry name" value="Acid Proteases"/>
    <property type="match status" value="1"/>
</dbReference>
<dbReference type="PANTHER" id="PTHR33064:SF37">
    <property type="entry name" value="RIBONUCLEASE H"/>
    <property type="match status" value="1"/>
</dbReference>
<dbReference type="Pfam" id="PF17919">
    <property type="entry name" value="RT_RNaseH_2"/>
    <property type="match status" value="1"/>
</dbReference>
<feature type="region of interest" description="Disordered" evidence="9">
    <location>
        <begin position="532"/>
        <end position="562"/>
    </location>
</feature>
<dbReference type="InterPro" id="IPR000477">
    <property type="entry name" value="RT_dom"/>
</dbReference>
<feature type="region of interest" description="Disordered" evidence="9">
    <location>
        <begin position="58"/>
        <end position="146"/>
    </location>
</feature>
<dbReference type="GO" id="GO:0006508">
    <property type="term" value="P:proteolysis"/>
    <property type="evidence" value="ECO:0007669"/>
    <property type="project" value="UniProtKB-KW"/>
</dbReference>
<dbReference type="InterPro" id="IPR021109">
    <property type="entry name" value="Peptidase_aspartic_dom_sf"/>
</dbReference>
<dbReference type="SUPFAM" id="SSF56672">
    <property type="entry name" value="DNA/RNA polymerases"/>
    <property type="match status" value="1"/>
</dbReference>
<keyword evidence="8" id="KW-0175">Coiled coil</keyword>
<dbReference type="PROSITE" id="PS50878">
    <property type="entry name" value="RT_POL"/>
    <property type="match status" value="1"/>
</dbReference>
<dbReference type="Pfam" id="PF00078">
    <property type="entry name" value="RVT_1"/>
    <property type="match status" value="1"/>
</dbReference>
<keyword evidence="1" id="KW-0645">Protease</keyword>
<comment type="caution">
    <text evidence="11">The sequence shown here is derived from an EMBL/GenBank/DDBJ whole genome shotgun (WGS) entry which is preliminary data.</text>
</comment>
<dbReference type="InterPro" id="IPR043502">
    <property type="entry name" value="DNA/RNA_pol_sf"/>
</dbReference>
<feature type="compositionally biased region" description="Pro residues" evidence="9">
    <location>
        <begin position="121"/>
        <end position="143"/>
    </location>
</feature>
<keyword evidence="6" id="KW-0378">Hydrolase</keyword>
<evidence type="ECO:0000256" key="3">
    <source>
        <dbReference type="ARBA" id="ARBA00022695"/>
    </source>
</evidence>
<evidence type="ECO:0000259" key="10">
    <source>
        <dbReference type="PROSITE" id="PS50878"/>
    </source>
</evidence>
<feature type="compositionally biased region" description="Basic and acidic residues" evidence="9">
    <location>
        <begin position="532"/>
        <end position="546"/>
    </location>
</feature>
<evidence type="ECO:0000256" key="9">
    <source>
        <dbReference type="SAM" id="MobiDB-lite"/>
    </source>
</evidence>
<dbReference type="AlphaFoldDB" id="A0A699HKF3"/>
<dbReference type="FunFam" id="3.10.10.10:FF:000007">
    <property type="entry name" value="Retrovirus-related Pol polyprotein from transposon 17.6-like Protein"/>
    <property type="match status" value="1"/>
</dbReference>